<comment type="similarity">
    <text evidence="1">Belongs to the UPF0213 family.</text>
</comment>
<dbReference type="SMART" id="SM00465">
    <property type="entry name" value="GIYc"/>
    <property type="match status" value="1"/>
</dbReference>
<organism evidence="3 4">
    <name type="scientific">Parapontixanthobacter aurantiacus</name>
    <dbReference type="NCBI Taxonomy" id="1463599"/>
    <lineage>
        <taxon>Bacteria</taxon>
        <taxon>Pseudomonadati</taxon>
        <taxon>Pseudomonadota</taxon>
        <taxon>Alphaproteobacteria</taxon>
        <taxon>Sphingomonadales</taxon>
        <taxon>Erythrobacteraceae</taxon>
        <taxon>Parapontixanthobacter</taxon>
    </lineage>
</organism>
<dbReference type="CDD" id="cd10448">
    <property type="entry name" value="GIY-YIG_unchar_3"/>
    <property type="match status" value="1"/>
</dbReference>
<dbReference type="InterPro" id="IPR035901">
    <property type="entry name" value="GIY-YIG_endonuc_sf"/>
</dbReference>
<dbReference type="InterPro" id="IPR000305">
    <property type="entry name" value="GIY-YIG_endonuc"/>
</dbReference>
<dbReference type="EMBL" id="WTYW01000001">
    <property type="protein sequence ID" value="MXO85579.1"/>
    <property type="molecule type" value="Genomic_DNA"/>
</dbReference>
<sequence>MEKRGYVYIMASKRNGTLYIGVTSNLAARVWQHKQGDIEGFATKYGCKMLVWFEVFDRIDQAIIREKQMKEWRRVWKLRVIEELNPDWDDLFESIC</sequence>
<reference evidence="3 4" key="1">
    <citation type="submission" date="2019-12" db="EMBL/GenBank/DDBJ databases">
        <title>Genomic-based taxomic classification of the family Erythrobacteraceae.</title>
        <authorList>
            <person name="Xu L."/>
        </authorList>
    </citation>
    <scope>NUCLEOTIDE SEQUENCE [LARGE SCALE GENOMIC DNA]</scope>
    <source>
        <strain evidence="3 4">MCCC 1A09962</strain>
    </source>
</reference>
<keyword evidence="4" id="KW-1185">Reference proteome</keyword>
<dbReference type="PANTHER" id="PTHR34477:SF5">
    <property type="entry name" value="BSL5627 PROTEIN"/>
    <property type="match status" value="1"/>
</dbReference>
<dbReference type="AlphaFoldDB" id="A0A844ZIN9"/>
<dbReference type="InterPro" id="IPR050190">
    <property type="entry name" value="UPF0213_domain"/>
</dbReference>
<dbReference type="RefSeq" id="WP_160681970.1">
    <property type="nucleotide sequence ID" value="NZ_WTYW01000001.1"/>
</dbReference>
<evidence type="ECO:0000259" key="2">
    <source>
        <dbReference type="PROSITE" id="PS50164"/>
    </source>
</evidence>
<comment type="caution">
    <text evidence="3">The sequence shown here is derived from an EMBL/GenBank/DDBJ whole genome shotgun (WGS) entry which is preliminary data.</text>
</comment>
<dbReference type="SUPFAM" id="SSF82771">
    <property type="entry name" value="GIY-YIG endonuclease"/>
    <property type="match status" value="1"/>
</dbReference>
<name>A0A844ZIN9_9SPHN</name>
<dbReference type="PANTHER" id="PTHR34477">
    <property type="entry name" value="UPF0213 PROTEIN YHBQ"/>
    <property type="match status" value="1"/>
</dbReference>
<dbReference type="Pfam" id="PF01541">
    <property type="entry name" value="GIY-YIG"/>
    <property type="match status" value="1"/>
</dbReference>
<accession>A0A844ZIN9</accession>
<gene>
    <name evidence="3" type="ORF">GRI38_06000</name>
</gene>
<dbReference type="Gene3D" id="3.40.1440.10">
    <property type="entry name" value="GIY-YIG endonuclease"/>
    <property type="match status" value="1"/>
</dbReference>
<evidence type="ECO:0000313" key="4">
    <source>
        <dbReference type="Proteomes" id="UP000433104"/>
    </source>
</evidence>
<dbReference type="Proteomes" id="UP000433104">
    <property type="component" value="Unassembled WGS sequence"/>
</dbReference>
<proteinExistence type="inferred from homology"/>
<feature type="domain" description="GIY-YIG" evidence="2">
    <location>
        <begin position="3"/>
        <end position="79"/>
    </location>
</feature>
<evidence type="ECO:0000313" key="3">
    <source>
        <dbReference type="EMBL" id="MXO85579.1"/>
    </source>
</evidence>
<evidence type="ECO:0000256" key="1">
    <source>
        <dbReference type="ARBA" id="ARBA00007435"/>
    </source>
</evidence>
<dbReference type="OrthoDB" id="287318at2"/>
<dbReference type="PROSITE" id="PS50164">
    <property type="entry name" value="GIY_YIG"/>
    <property type="match status" value="1"/>
</dbReference>
<protein>
    <submittedName>
        <fullName evidence="3">GIY-YIG nuclease family protein</fullName>
    </submittedName>
</protein>